<dbReference type="InterPro" id="IPR003593">
    <property type="entry name" value="AAA+_ATPase"/>
</dbReference>
<feature type="transmembrane region" description="Helical" evidence="22">
    <location>
        <begin position="173"/>
        <end position="191"/>
    </location>
</feature>
<dbReference type="GO" id="GO:0006508">
    <property type="term" value="P:proteolysis"/>
    <property type="evidence" value="ECO:0007669"/>
    <property type="project" value="UniProtKB-KW"/>
</dbReference>
<evidence type="ECO:0000256" key="10">
    <source>
        <dbReference type="ARBA" id="ARBA00022705"/>
    </source>
</evidence>
<evidence type="ECO:0000256" key="19">
    <source>
        <dbReference type="ARBA" id="ARBA00025622"/>
    </source>
</evidence>
<dbReference type="SUPFAM" id="SSF52540">
    <property type="entry name" value="P-loop containing nucleoside triphosphate hydrolases"/>
    <property type="match status" value="1"/>
</dbReference>
<dbReference type="Gene3D" id="3.40.50.300">
    <property type="entry name" value="P-loop containing nucleotide triphosphate hydrolases"/>
    <property type="match status" value="1"/>
</dbReference>
<evidence type="ECO:0000259" key="24">
    <source>
        <dbReference type="SMART" id="SM00382"/>
    </source>
</evidence>
<keyword evidence="11" id="KW-0732">Signal</keyword>
<dbReference type="GO" id="GO:0003689">
    <property type="term" value="F:DNA clamp loader activity"/>
    <property type="evidence" value="ECO:0007669"/>
    <property type="project" value="TreeGrafter"/>
</dbReference>
<comment type="similarity">
    <text evidence="3">Belongs to the activator 1 small subunits family.</text>
</comment>
<evidence type="ECO:0000256" key="15">
    <source>
        <dbReference type="ARBA" id="ARBA00023145"/>
    </source>
</evidence>
<dbReference type="InterPro" id="IPR013748">
    <property type="entry name" value="Rep_factorC_C"/>
</dbReference>
<dbReference type="OrthoDB" id="301434at2759"/>
<comment type="catalytic activity">
    <reaction evidence="20">
        <text>Release of a C-terminal amino acid with broad specificity.</text>
        <dbReference type="EC" id="3.4.16.5"/>
    </reaction>
</comment>
<dbReference type="SMART" id="SM00014">
    <property type="entry name" value="acidPPc"/>
    <property type="match status" value="1"/>
</dbReference>
<evidence type="ECO:0000256" key="22">
    <source>
        <dbReference type="SAM" id="Phobius"/>
    </source>
</evidence>
<keyword evidence="9" id="KW-0645">Protease</keyword>
<dbReference type="FunFam" id="3.40.50.300:FF:000129">
    <property type="entry name" value="Replication factor C subunit 5"/>
    <property type="match status" value="1"/>
</dbReference>
<dbReference type="STRING" id="2004952.A0A2C5Z932"/>
<evidence type="ECO:0000256" key="7">
    <source>
        <dbReference type="ARBA" id="ARBA00022554"/>
    </source>
</evidence>
<dbReference type="CDD" id="cd18140">
    <property type="entry name" value="HLD_clamp_RFC"/>
    <property type="match status" value="1"/>
</dbReference>
<proteinExistence type="inferred from homology"/>
<dbReference type="SUPFAM" id="SSF54695">
    <property type="entry name" value="POZ domain"/>
    <property type="match status" value="1"/>
</dbReference>
<dbReference type="InterPro" id="IPR000326">
    <property type="entry name" value="PAP2/HPO"/>
</dbReference>
<evidence type="ECO:0000256" key="13">
    <source>
        <dbReference type="ARBA" id="ARBA00022801"/>
    </source>
</evidence>
<dbReference type="InterPro" id="IPR008921">
    <property type="entry name" value="DNA_pol3_clamp-load_cplx_C"/>
</dbReference>
<dbReference type="Pfam" id="PF08542">
    <property type="entry name" value="Rep_fac_C"/>
    <property type="match status" value="1"/>
</dbReference>
<dbReference type="InterPro" id="IPR027417">
    <property type="entry name" value="P-loop_NTPase"/>
</dbReference>
<evidence type="ECO:0000256" key="2">
    <source>
        <dbReference type="ARBA" id="ARBA00004123"/>
    </source>
</evidence>
<comment type="similarity">
    <text evidence="4">Belongs to the peptidase S10 family.</text>
</comment>
<dbReference type="GO" id="GO:0006281">
    <property type="term" value="P:DNA repair"/>
    <property type="evidence" value="ECO:0007669"/>
    <property type="project" value="TreeGrafter"/>
</dbReference>
<evidence type="ECO:0000256" key="20">
    <source>
        <dbReference type="ARBA" id="ARBA00052076"/>
    </source>
</evidence>
<keyword evidence="7" id="KW-0926">Vacuole</keyword>
<dbReference type="FunFam" id="1.10.287.410:FF:000001">
    <property type="entry name" value="Carboxypeptidase Y"/>
    <property type="match status" value="1"/>
</dbReference>
<dbReference type="Pfam" id="PF00450">
    <property type="entry name" value="Peptidase_S10"/>
    <property type="match status" value="1"/>
</dbReference>
<keyword evidence="13" id="KW-0378">Hydrolase</keyword>
<evidence type="ECO:0000256" key="16">
    <source>
        <dbReference type="ARBA" id="ARBA00023157"/>
    </source>
</evidence>
<dbReference type="GO" id="GO:0005663">
    <property type="term" value="C:DNA replication factor C complex"/>
    <property type="evidence" value="ECO:0007669"/>
    <property type="project" value="TreeGrafter"/>
</dbReference>
<keyword evidence="26" id="KW-1185">Reference proteome</keyword>
<dbReference type="SUPFAM" id="SSF48317">
    <property type="entry name" value="Acid phosphatase/Vanadium-dependent haloperoxidase"/>
    <property type="match status" value="1"/>
</dbReference>
<dbReference type="CDD" id="cd00009">
    <property type="entry name" value="AAA"/>
    <property type="match status" value="1"/>
</dbReference>
<dbReference type="InterPro" id="IPR050238">
    <property type="entry name" value="DNA_Rep/Repair_Clamp_Loader"/>
</dbReference>
<dbReference type="PROSITE" id="PS00131">
    <property type="entry name" value="CARBOXYPEPT_SER_SER"/>
    <property type="match status" value="1"/>
</dbReference>
<evidence type="ECO:0000313" key="26">
    <source>
        <dbReference type="Proteomes" id="UP000226431"/>
    </source>
</evidence>
<feature type="transmembrane region" description="Helical" evidence="22">
    <location>
        <begin position="298"/>
        <end position="320"/>
    </location>
</feature>
<dbReference type="InterPro" id="IPR011333">
    <property type="entry name" value="SKP1/BTB/POZ_sf"/>
</dbReference>
<keyword evidence="22" id="KW-1133">Transmembrane helix</keyword>
<feature type="transmembrane region" description="Helical" evidence="22">
    <location>
        <begin position="99"/>
        <end position="118"/>
    </location>
</feature>
<keyword evidence="8" id="KW-0121">Carboxypeptidase</keyword>
<keyword evidence="17" id="KW-0325">Glycoprotein</keyword>
<dbReference type="InterPro" id="IPR018202">
    <property type="entry name" value="Ser_caboxypep_ser_AS"/>
</dbReference>
<evidence type="ECO:0000256" key="21">
    <source>
        <dbReference type="SAM" id="MobiDB-lite"/>
    </source>
</evidence>
<dbReference type="PANTHER" id="PTHR11669">
    <property type="entry name" value="REPLICATION FACTOR C / DNA POLYMERASE III GAMMA-TAU SUBUNIT"/>
    <property type="match status" value="1"/>
</dbReference>
<feature type="transmembrane region" description="Helical" evidence="22">
    <location>
        <begin position="198"/>
        <end position="216"/>
    </location>
</feature>
<feature type="domain" description="Phosphatidic acid phosphatase type 2/haloperoxidase" evidence="23">
    <location>
        <begin position="96"/>
        <end position="216"/>
    </location>
</feature>
<name>A0A2C5Z932_9HYPO</name>
<dbReference type="Pfam" id="PF01569">
    <property type="entry name" value="PAP2"/>
    <property type="match status" value="1"/>
</dbReference>
<evidence type="ECO:0000256" key="3">
    <source>
        <dbReference type="ARBA" id="ARBA00005378"/>
    </source>
</evidence>
<evidence type="ECO:0000256" key="12">
    <source>
        <dbReference type="ARBA" id="ARBA00022741"/>
    </source>
</evidence>
<evidence type="ECO:0000256" key="14">
    <source>
        <dbReference type="ARBA" id="ARBA00022840"/>
    </source>
</evidence>
<dbReference type="Pfam" id="PF00004">
    <property type="entry name" value="AAA"/>
    <property type="match status" value="1"/>
</dbReference>
<comment type="subcellular location">
    <subcellularLocation>
        <location evidence="2">Nucleus</location>
    </subcellularLocation>
    <subcellularLocation>
        <location evidence="1">Vacuole</location>
    </subcellularLocation>
</comment>
<dbReference type="GO" id="GO:0031390">
    <property type="term" value="C:Ctf18 RFC-like complex"/>
    <property type="evidence" value="ECO:0007669"/>
    <property type="project" value="TreeGrafter"/>
</dbReference>
<keyword evidence="14" id="KW-0067">ATP-binding</keyword>
<evidence type="ECO:0000256" key="4">
    <source>
        <dbReference type="ARBA" id="ARBA00009431"/>
    </source>
</evidence>
<keyword evidence="16" id="KW-1015">Disulfide bond</keyword>
<dbReference type="EC" id="3.4.16.5" evidence="5"/>
<evidence type="ECO:0000256" key="17">
    <source>
        <dbReference type="ARBA" id="ARBA00023180"/>
    </source>
</evidence>
<dbReference type="SUPFAM" id="SSF53474">
    <property type="entry name" value="alpha/beta-Hydrolases"/>
    <property type="match status" value="1"/>
</dbReference>
<evidence type="ECO:0000256" key="1">
    <source>
        <dbReference type="ARBA" id="ARBA00004116"/>
    </source>
</evidence>
<dbReference type="GO" id="GO:0000328">
    <property type="term" value="C:fungal-type vacuole lumen"/>
    <property type="evidence" value="ECO:0007669"/>
    <property type="project" value="UniProtKB-ARBA"/>
</dbReference>
<dbReference type="FunFam" id="1.20.272.10:FF:000004">
    <property type="entry name" value="Replication factor C subunit 5"/>
    <property type="match status" value="1"/>
</dbReference>
<dbReference type="GO" id="GO:0016887">
    <property type="term" value="F:ATP hydrolysis activity"/>
    <property type="evidence" value="ECO:0007669"/>
    <property type="project" value="InterPro"/>
</dbReference>
<comment type="function">
    <text evidence="19">Vacuolar carboxypeptidase involved in degradation of small peptides. Digests preferentially peptides containing an aliphatic or hydrophobic residue in P1' position, as well as methionine, leucine or phenylalanine in P1 position of ester substrate.</text>
</comment>
<dbReference type="GO" id="GO:0031389">
    <property type="term" value="C:Rad17 RFC-like complex"/>
    <property type="evidence" value="ECO:0007669"/>
    <property type="project" value="TreeGrafter"/>
</dbReference>
<organism evidence="25 26">
    <name type="scientific">Ophiocordyceps camponoti-rufipedis</name>
    <dbReference type="NCBI Taxonomy" id="2004952"/>
    <lineage>
        <taxon>Eukaryota</taxon>
        <taxon>Fungi</taxon>
        <taxon>Dikarya</taxon>
        <taxon>Ascomycota</taxon>
        <taxon>Pezizomycotina</taxon>
        <taxon>Sordariomycetes</taxon>
        <taxon>Hypocreomycetidae</taxon>
        <taxon>Hypocreales</taxon>
        <taxon>Ophiocordycipitaceae</taxon>
        <taxon>Ophiocordyceps</taxon>
    </lineage>
</organism>
<dbReference type="Gene3D" id="3.40.50.1820">
    <property type="entry name" value="alpha/beta hydrolase"/>
    <property type="match status" value="1"/>
</dbReference>
<dbReference type="Gene3D" id="1.10.287.410">
    <property type="match status" value="1"/>
</dbReference>
<dbReference type="InterPro" id="IPR036938">
    <property type="entry name" value="PAP2/HPO_sf"/>
</dbReference>
<evidence type="ECO:0000256" key="8">
    <source>
        <dbReference type="ARBA" id="ARBA00022645"/>
    </source>
</evidence>
<dbReference type="EMBL" id="NJES01000171">
    <property type="protein sequence ID" value="PHH76290.1"/>
    <property type="molecule type" value="Genomic_DNA"/>
</dbReference>
<keyword evidence="18" id="KW-0539">Nucleus</keyword>
<reference evidence="25 26" key="1">
    <citation type="submission" date="2017-06" db="EMBL/GenBank/DDBJ databases">
        <title>Ant-infecting Ophiocordyceps genomes reveal a high diversity of potential behavioral manipulation genes and a possible major role for enterotoxins.</title>
        <authorList>
            <person name="De Bekker C."/>
            <person name="Evans H.C."/>
            <person name="Brachmann A."/>
            <person name="Hughes D.P."/>
        </authorList>
    </citation>
    <scope>NUCLEOTIDE SEQUENCE [LARGE SCALE GENOMIC DNA]</scope>
    <source>
        <strain evidence="25 26">Map16</strain>
    </source>
</reference>
<dbReference type="Gene3D" id="1.20.272.10">
    <property type="match status" value="1"/>
</dbReference>
<feature type="transmembrane region" description="Helical" evidence="22">
    <location>
        <begin position="257"/>
        <end position="278"/>
    </location>
</feature>
<feature type="region of interest" description="Disordered" evidence="21">
    <location>
        <begin position="414"/>
        <end position="462"/>
    </location>
</feature>
<dbReference type="InterPro" id="IPR003959">
    <property type="entry name" value="ATPase_AAA_core"/>
</dbReference>
<dbReference type="SUPFAM" id="SSF48019">
    <property type="entry name" value="post-AAA+ oligomerization domain-like"/>
    <property type="match status" value="1"/>
</dbReference>
<dbReference type="GO" id="GO:0006271">
    <property type="term" value="P:DNA strand elongation involved in DNA replication"/>
    <property type="evidence" value="ECO:0007669"/>
    <property type="project" value="UniProtKB-ARBA"/>
</dbReference>
<dbReference type="GO" id="GO:0005524">
    <property type="term" value="F:ATP binding"/>
    <property type="evidence" value="ECO:0007669"/>
    <property type="project" value="UniProtKB-KW"/>
</dbReference>
<evidence type="ECO:0000256" key="11">
    <source>
        <dbReference type="ARBA" id="ARBA00022729"/>
    </source>
</evidence>
<evidence type="ECO:0000256" key="6">
    <source>
        <dbReference type="ARBA" id="ARBA00021334"/>
    </source>
</evidence>
<dbReference type="InterPro" id="IPR047854">
    <property type="entry name" value="RFC_lid"/>
</dbReference>
<dbReference type="Proteomes" id="UP000226431">
    <property type="component" value="Unassembled WGS sequence"/>
</dbReference>
<evidence type="ECO:0000256" key="18">
    <source>
        <dbReference type="ARBA" id="ARBA00023242"/>
    </source>
</evidence>
<dbReference type="CDD" id="cd03388">
    <property type="entry name" value="PAP2_SPPase1"/>
    <property type="match status" value="1"/>
</dbReference>
<dbReference type="Gene3D" id="3.30.710.10">
    <property type="entry name" value="Potassium Channel Kv1.1, Chain A"/>
    <property type="match status" value="1"/>
</dbReference>
<keyword evidence="22" id="KW-0472">Membrane</keyword>
<dbReference type="GO" id="GO:0003677">
    <property type="term" value="F:DNA binding"/>
    <property type="evidence" value="ECO:0007669"/>
    <property type="project" value="InterPro"/>
</dbReference>
<accession>A0A2C5Z932</accession>
<comment type="caution">
    <text evidence="25">The sequence shown here is derived from an EMBL/GenBank/DDBJ whole genome shotgun (WGS) entry which is preliminary data.</text>
</comment>
<evidence type="ECO:0000313" key="25">
    <source>
        <dbReference type="EMBL" id="PHH76290.1"/>
    </source>
</evidence>
<dbReference type="InterPro" id="IPR001563">
    <property type="entry name" value="Peptidase_S10"/>
</dbReference>
<evidence type="ECO:0000259" key="23">
    <source>
        <dbReference type="SMART" id="SM00014"/>
    </source>
</evidence>
<feature type="transmembrane region" description="Helical" evidence="22">
    <location>
        <begin position="228"/>
        <end position="245"/>
    </location>
</feature>
<dbReference type="Gene3D" id="1.20.144.10">
    <property type="entry name" value="Phosphatidic acid phosphatase type 2/haloperoxidase"/>
    <property type="match status" value="1"/>
</dbReference>
<evidence type="ECO:0000256" key="5">
    <source>
        <dbReference type="ARBA" id="ARBA00012446"/>
    </source>
</evidence>
<dbReference type="SMART" id="SM00382">
    <property type="entry name" value="AAA"/>
    <property type="match status" value="1"/>
</dbReference>
<feature type="transmembrane region" description="Helical" evidence="22">
    <location>
        <begin position="66"/>
        <end position="87"/>
    </location>
</feature>
<dbReference type="GO" id="GO:0031391">
    <property type="term" value="C:Elg1 RFC-like complex"/>
    <property type="evidence" value="ECO:0007669"/>
    <property type="project" value="TreeGrafter"/>
</dbReference>
<feature type="domain" description="AAA+ ATPase" evidence="24">
    <location>
        <begin position="1034"/>
        <end position="1172"/>
    </location>
</feature>
<feature type="transmembrane region" description="Helical" evidence="22">
    <location>
        <begin position="488"/>
        <end position="510"/>
    </location>
</feature>
<keyword evidence="22" id="KW-0812">Transmembrane</keyword>
<protein>
    <recommendedName>
        <fullName evidence="6">Carboxypeptidase Y homolog A</fullName>
        <ecNumber evidence="5">3.4.16.5</ecNumber>
    </recommendedName>
</protein>
<dbReference type="InterPro" id="IPR029058">
    <property type="entry name" value="AB_hydrolase_fold"/>
</dbReference>
<evidence type="ECO:0000256" key="9">
    <source>
        <dbReference type="ARBA" id="ARBA00022670"/>
    </source>
</evidence>
<dbReference type="PRINTS" id="PR00724">
    <property type="entry name" value="CRBOXYPTASEC"/>
</dbReference>
<keyword evidence="15" id="KW-0865">Zymogen</keyword>
<dbReference type="GO" id="GO:0004185">
    <property type="term" value="F:serine-type carboxypeptidase activity"/>
    <property type="evidence" value="ECO:0007669"/>
    <property type="project" value="UniProtKB-EC"/>
</dbReference>
<dbReference type="PANTHER" id="PTHR11669:SF9">
    <property type="entry name" value="REPLICATION FACTOR C SUBUNIT 5"/>
    <property type="match status" value="1"/>
</dbReference>
<keyword evidence="12" id="KW-0547">Nucleotide-binding</keyword>
<gene>
    <name evidence="25" type="ORF">CDD80_1671</name>
</gene>
<keyword evidence="10" id="KW-0235">DNA replication</keyword>
<dbReference type="Gene3D" id="1.10.8.60">
    <property type="match status" value="1"/>
</dbReference>
<sequence length="1506" mass="165347">MSVAESLPSRPQDVPDAGLRSLDHYKRALPHWRYALRQRLLPIIRWETPYVAWMQSKMRTPALDSYFAITANLGTHTFFMIGLPLLFWCGYASFGKGLVHILALGVFWTGFTKDLLSLPRPLSPPLHRITMSGSAALEYGFPSTHSANAVSVAVYALLILHSPDNTLSATTKVLFEVLSYFYAASIVFGRLYCGMHGFLDVIVGSLMGAAISWLEFNYGPPLDAYMHASSWTAPLLAGLVIVILVRIHPEPADDCPCFDDSVAFAGVLIGLELGTWTFGKMPGDPWKTHAYGDNAIDVSPLGWGTNLARLGFGILVIFLWRETMKPTLLRLLPYLFRSLEQVGWDLPRRFFMPASEYKSVPPGSRLDTLFPKASDFPRMVESIRHPTTRGRAVSIGPQSAADAYETLAYRERRRRESIGSNSQAKRPSLDSVDEDRSGKAAQASGAEQSPSPEKAWVNGSGMPPAVQLGDTEMFLQLVRPRVRYDVEVVTKLVVYAGIAGLATACIPIMLEIVGLGTNQLQQVPRPSSTFVAMRLSALVVGLAVGSEAKKLVPRPDSFWDHVSHSEDVAHLSRRDLSGYTLRSKKSDPARLGIDTVKQYSGYLDDAANDKHLFYWFFESRNKPESDPVVLWLNGGPGCSSMIGLFTELGPARIPTPDLKPERNPYSWNNNASMIFLDQPINTGFSYSRGNVDTTAAASRDVLALLSLFFHQFPQYGARQFHVSGESYAGHYIPIIADEILSHPDSGIKLSSVLIGNGLTDQLTQYRYYRPMACGEGGYPSVLNESTCRAMDEVLPRCEEMIQSCYETGDREKCSAATRECNDSLLSPYDASGRSMYDVRKASNDEAPDYSDRYLNQPDVMEALGSEVERFSSCSYRINGDFVSSGDWMLPIHRTVPKLLERIPVLIYAGDADFICNWLGNRAWTSALEWPGKTEFNGAAVKTLVGGAGEAYGEPRATSDSAMDDDMDVDDGPAPSNNIVFSSDANKGKRTAANLPVEAEDSLPWVEKYRPTTLDQVSGHGDILATINKFVDSNRLPHLLLYGPPGTGKTSTILALARRIYGTANMRQMVLELNASDDRGIDVVREQIKTFASTKQIFAMGASGGGRSSAAGFKLIILDEADAMTNTAQMALRRIMEKYTANTRFCIIANYSHKLSPALLSRCTRFRFSPLSEADIRVLVDRVVEEERVKIGGEAVDALVGLSKGDMRRALNVLQACHASSTPLRSKTAPKPAADDETKRETITTETIYNCIAAPPPDAIKQMMATLLETTDVTSCLTTVNSLKTTRGLALADIITALAEQLTRLEVKAEVRIGWLDALAEIEHRVAGGGNETVQTGAVVGAVRNGSLIYGQSVSNDDGMQGRQPKVVAAVMEEKPLLSSNTDGATLAMASTTPSDGHDLTSAGSRHVLPPDHLFAIQVGHQMFKLTGASLSSDSPSFFTRHFSQTTDIHRPLYIDRDPDTFRDMELHLQGYHVSARDGTHLVRLLSDAHFYSRACLANCRQEEEDV</sequence>